<sequence length="106" mass="11528">MISVGGMKVYPREVEEVLFTHPAVADVAVVGVPDAHDGEVVRAFVVRKAGTSVSAEELIAFVRARIAHFKAPRSVEFRDALPRTGVQKVLRRVLRDEAVRAAADPP</sequence>
<dbReference type="SUPFAM" id="SSF56801">
    <property type="entry name" value="Acetyl-CoA synthetase-like"/>
    <property type="match status" value="1"/>
</dbReference>
<dbReference type="Pfam" id="PF13193">
    <property type="entry name" value="AMP-binding_C"/>
    <property type="match status" value="1"/>
</dbReference>
<feature type="domain" description="AMP-binding enzyme C-terminal" evidence="5">
    <location>
        <begin position="13"/>
        <end position="88"/>
    </location>
</feature>
<reference evidence="6" key="2">
    <citation type="journal article" date="2014" name="ISME J.">
        <title>Microbial stratification in low pH oxic and suboxic macroscopic growths along an acid mine drainage.</title>
        <authorList>
            <person name="Mendez-Garcia C."/>
            <person name="Mesa V."/>
            <person name="Sprenger R.R."/>
            <person name="Richter M."/>
            <person name="Diez M.S."/>
            <person name="Solano J."/>
            <person name="Bargiela R."/>
            <person name="Golyshina O.V."/>
            <person name="Manteca A."/>
            <person name="Ramos J.L."/>
            <person name="Gallego J.R."/>
            <person name="Llorente I."/>
            <person name="Martins Dos Santos V.A."/>
            <person name="Jensen O.N."/>
            <person name="Pelaez A.I."/>
            <person name="Sanchez J."/>
            <person name="Ferrer M."/>
        </authorList>
    </citation>
    <scope>NUCLEOTIDE SEQUENCE</scope>
</reference>
<evidence type="ECO:0000256" key="3">
    <source>
        <dbReference type="ARBA" id="ARBA00022832"/>
    </source>
</evidence>
<accession>T1BNX1</accession>
<keyword evidence="4" id="KW-0443">Lipid metabolism</keyword>
<keyword evidence="2 6" id="KW-0436">Ligase</keyword>
<protein>
    <submittedName>
        <fullName evidence="6">Long-chain-fatty-acid--CoA ligase</fullName>
    </submittedName>
</protein>
<comment type="caution">
    <text evidence="6">The sequence shown here is derived from an EMBL/GenBank/DDBJ whole genome shotgun (WGS) entry which is preliminary data.</text>
</comment>
<dbReference type="EMBL" id="AUZY01002753">
    <property type="protein sequence ID" value="EQD71532.1"/>
    <property type="molecule type" value="Genomic_DNA"/>
</dbReference>
<feature type="non-terminal residue" evidence="6">
    <location>
        <position position="106"/>
    </location>
</feature>
<evidence type="ECO:0000256" key="2">
    <source>
        <dbReference type="ARBA" id="ARBA00022598"/>
    </source>
</evidence>
<dbReference type="AlphaFoldDB" id="T1BNX1"/>
<evidence type="ECO:0000256" key="1">
    <source>
        <dbReference type="ARBA" id="ARBA00006432"/>
    </source>
</evidence>
<comment type="similarity">
    <text evidence="1">Belongs to the ATP-dependent AMP-binding enzyme family.</text>
</comment>
<dbReference type="GO" id="GO:0016874">
    <property type="term" value="F:ligase activity"/>
    <property type="evidence" value="ECO:0007669"/>
    <property type="project" value="UniProtKB-KW"/>
</dbReference>
<evidence type="ECO:0000259" key="5">
    <source>
        <dbReference type="Pfam" id="PF13193"/>
    </source>
</evidence>
<dbReference type="InterPro" id="IPR025110">
    <property type="entry name" value="AMP-bd_C"/>
</dbReference>
<gene>
    <name evidence="6" type="ORF">B1B_04403</name>
</gene>
<reference evidence="6" key="1">
    <citation type="submission" date="2013-08" db="EMBL/GenBank/DDBJ databases">
        <authorList>
            <person name="Mendez C."/>
            <person name="Richter M."/>
            <person name="Ferrer M."/>
            <person name="Sanchez J."/>
        </authorList>
    </citation>
    <scope>NUCLEOTIDE SEQUENCE</scope>
</reference>
<evidence type="ECO:0000256" key="4">
    <source>
        <dbReference type="ARBA" id="ARBA00023098"/>
    </source>
</evidence>
<dbReference type="Gene3D" id="3.30.300.30">
    <property type="match status" value="1"/>
</dbReference>
<keyword evidence="3" id="KW-0276">Fatty acid metabolism</keyword>
<dbReference type="InterPro" id="IPR045851">
    <property type="entry name" value="AMP-bd_C_sf"/>
</dbReference>
<organism evidence="6">
    <name type="scientific">mine drainage metagenome</name>
    <dbReference type="NCBI Taxonomy" id="410659"/>
    <lineage>
        <taxon>unclassified sequences</taxon>
        <taxon>metagenomes</taxon>
        <taxon>ecological metagenomes</taxon>
    </lineage>
</organism>
<dbReference type="PANTHER" id="PTHR43859">
    <property type="entry name" value="ACYL-ACTIVATING ENZYME"/>
    <property type="match status" value="1"/>
</dbReference>
<dbReference type="FunFam" id="3.30.300.30:FF:000008">
    <property type="entry name" value="2,3-dihydroxybenzoate-AMP ligase"/>
    <property type="match status" value="1"/>
</dbReference>
<name>T1BNX1_9ZZZZ</name>
<dbReference type="GO" id="GO:0006631">
    <property type="term" value="P:fatty acid metabolic process"/>
    <property type="evidence" value="ECO:0007669"/>
    <property type="project" value="UniProtKB-KW"/>
</dbReference>
<proteinExistence type="inferred from homology"/>
<dbReference type="PANTHER" id="PTHR43859:SF4">
    <property type="entry name" value="BUTANOATE--COA LIGASE AAE1-RELATED"/>
    <property type="match status" value="1"/>
</dbReference>
<evidence type="ECO:0000313" key="6">
    <source>
        <dbReference type="EMBL" id="EQD71532.1"/>
    </source>
</evidence>